<proteinExistence type="predicted"/>
<evidence type="ECO:0000256" key="1">
    <source>
        <dbReference type="SAM" id="MobiDB-lite"/>
    </source>
</evidence>
<dbReference type="STRING" id="1123308.GCA_000380085_02158"/>
<dbReference type="KEGG" id="smen:SAMEA4412692_2019"/>
<feature type="signal peptide" evidence="2">
    <location>
        <begin position="1"/>
        <end position="24"/>
    </location>
</feature>
<dbReference type="eggNOG" id="COG0739">
    <property type="taxonomic scope" value="Bacteria"/>
</dbReference>
<keyword evidence="5" id="KW-1185">Reference proteome</keyword>
<dbReference type="EMBL" id="LT906439">
    <property type="protein sequence ID" value="SNU90848.1"/>
    <property type="molecule type" value="Genomic_DNA"/>
</dbReference>
<dbReference type="InterPro" id="IPR007921">
    <property type="entry name" value="CHAP_dom"/>
</dbReference>
<reference evidence="4 5" key="1">
    <citation type="submission" date="2017-06" db="EMBL/GenBank/DDBJ databases">
        <authorList>
            <consortium name="Pathogen Informatics"/>
        </authorList>
    </citation>
    <scope>NUCLEOTIDE SEQUENCE [LARGE SCALE GENOMIC DNA]</scope>
    <source>
        <strain evidence="4 5">NCTC13788</strain>
    </source>
</reference>
<evidence type="ECO:0000256" key="2">
    <source>
        <dbReference type="SAM" id="SignalP"/>
    </source>
</evidence>
<dbReference type="AlphaFoldDB" id="A0A239T166"/>
<sequence>MTLKKLLLSSLVLGQLAVSGAVLANEHGVNVEVQSDAQRATLVYQGEMPQKGTIQYAIWSEENGKDDLEFYDYQGPETTIDLQNHSGDGTYHIEVYQVKGAEKVLLKATTFQRDTEETKTTAPETTTVAPEMTTNSVESTTSMTTTPSTSSKPEAQAESTTPATTTNQETQLPQAPTTKSRITSSQESEPKSAENSSDVSVMQPRSSRSSIQPRSARSASPSQYRAATPVAEVSSQPRISASVSRDGKINIAVTGVAGQPAEVLLPTWSDKNDQDDINWYRAARLSNGIYYLQVDTKNHKNDTGLYHIHLYIRSKAGASLEGAGLTTVTVGNQVTTPTTPKKTEPAKTTITASQVEKTKGTYRLNIQPEKTVKSIDVAVWSTSNQSNIKWYSIPGNGQSTYSLKVSYTNHQSLAGQYQNHVYINYADGSRLGYVGPTVTLEKPVQAASVSTSARFIGSGTYELTLHNAEAGAYQFAVWSDKNGQDDLIWYDAQPSGNGSHKLQLDLSKHKDSGTYHLHVYKKTSTGQVGVIPSTFTVAAHHLPAAVTKTVATPTIPRTYHATSYPVGQCTWGAKQVAPWVGEWWGNAKEWANVARRLGYSVGTMPRVGAVAVWPTDGNGYGHVGVVTHVESANRIQILESNYLGRQYISNFRGWFDPTMVWNGSGYTRGEVYYIYPKA</sequence>
<dbReference type="SUPFAM" id="SSF54001">
    <property type="entry name" value="Cysteine proteinases"/>
    <property type="match status" value="1"/>
</dbReference>
<dbReference type="Proteomes" id="UP000215185">
    <property type="component" value="Chromosome 1"/>
</dbReference>
<feature type="region of interest" description="Disordered" evidence="1">
    <location>
        <begin position="112"/>
        <end position="241"/>
    </location>
</feature>
<dbReference type="Pfam" id="PF08481">
    <property type="entry name" value="GBS_Bsp-like"/>
    <property type="match status" value="3"/>
</dbReference>
<feature type="compositionally biased region" description="Polar residues" evidence="1">
    <location>
        <begin position="172"/>
        <end position="200"/>
    </location>
</feature>
<dbReference type="Gene3D" id="2.60.40.3760">
    <property type="match status" value="4"/>
</dbReference>
<dbReference type="eggNOG" id="COG3942">
    <property type="taxonomic scope" value="Bacteria"/>
</dbReference>
<gene>
    <name evidence="4" type="ORF">SAMEA4412692_02019</name>
</gene>
<organism evidence="4 5">
    <name type="scientific">Streptococcus merionis</name>
    <dbReference type="NCBI Taxonomy" id="400065"/>
    <lineage>
        <taxon>Bacteria</taxon>
        <taxon>Bacillati</taxon>
        <taxon>Bacillota</taxon>
        <taxon>Bacilli</taxon>
        <taxon>Lactobacillales</taxon>
        <taxon>Streptococcaceae</taxon>
        <taxon>Streptococcus</taxon>
    </lineage>
</organism>
<evidence type="ECO:0000259" key="3">
    <source>
        <dbReference type="PROSITE" id="PS50911"/>
    </source>
</evidence>
<name>A0A239T166_9STRE</name>
<dbReference type="Gene3D" id="3.90.1720.10">
    <property type="entry name" value="endopeptidase domain like (from Nostoc punctiforme)"/>
    <property type="match status" value="1"/>
</dbReference>
<feature type="domain" description="Peptidase C51" evidence="3">
    <location>
        <begin position="544"/>
        <end position="675"/>
    </location>
</feature>
<protein>
    <submittedName>
        <fullName evidence="4">Surface antigen</fullName>
    </submittedName>
</protein>
<evidence type="ECO:0000313" key="5">
    <source>
        <dbReference type="Proteomes" id="UP000215185"/>
    </source>
</evidence>
<dbReference type="OrthoDB" id="2409959at2"/>
<dbReference type="RefSeq" id="WP_018374711.1">
    <property type="nucleotide sequence ID" value="NZ_LT906439.1"/>
</dbReference>
<dbReference type="Pfam" id="PF05257">
    <property type="entry name" value="CHAP"/>
    <property type="match status" value="1"/>
</dbReference>
<evidence type="ECO:0000313" key="4">
    <source>
        <dbReference type="EMBL" id="SNU90848.1"/>
    </source>
</evidence>
<accession>A0A239T166</accession>
<dbReference type="PROSITE" id="PS50911">
    <property type="entry name" value="CHAP"/>
    <property type="match status" value="1"/>
</dbReference>
<feature type="compositionally biased region" description="Low complexity" evidence="1">
    <location>
        <begin position="120"/>
        <end position="171"/>
    </location>
</feature>
<feature type="compositionally biased region" description="Low complexity" evidence="1">
    <location>
        <begin position="203"/>
        <end position="227"/>
    </location>
</feature>
<dbReference type="InterPro" id="IPR013688">
    <property type="entry name" value="GBS_Bsp-like"/>
</dbReference>
<feature type="chain" id="PRO_5011287559" evidence="2">
    <location>
        <begin position="25"/>
        <end position="678"/>
    </location>
</feature>
<keyword evidence="2" id="KW-0732">Signal</keyword>
<dbReference type="InterPro" id="IPR038765">
    <property type="entry name" value="Papain-like_cys_pep_sf"/>
</dbReference>